<dbReference type="InterPro" id="IPR036388">
    <property type="entry name" value="WH-like_DNA-bd_sf"/>
</dbReference>
<dbReference type="PROSITE" id="PS51755">
    <property type="entry name" value="OMPR_PHOB"/>
    <property type="match status" value="1"/>
</dbReference>
<evidence type="ECO:0000313" key="6">
    <source>
        <dbReference type="Proteomes" id="UP000017831"/>
    </source>
</evidence>
<keyword evidence="3" id="KW-0472">Membrane</keyword>
<keyword evidence="6" id="KW-1185">Reference proteome</keyword>
<dbReference type="OrthoDB" id="1050744at2"/>
<dbReference type="InterPro" id="IPR001867">
    <property type="entry name" value="OmpR/PhoB-type_DNA-bd"/>
</dbReference>
<dbReference type="EMBL" id="AQHY01000025">
    <property type="protein sequence ID" value="EOA54745.1"/>
    <property type="molecule type" value="Genomic_DNA"/>
</dbReference>
<dbReference type="RefSeq" id="WP_005940725.1">
    <property type="nucleotide sequence ID" value="NZ_KB905472.1"/>
</dbReference>
<dbReference type="SMART" id="SM00862">
    <property type="entry name" value="Trans_reg_C"/>
    <property type="match status" value="1"/>
</dbReference>
<dbReference type="SUPFAM" id="SSF46894">
    <property type="entry name" value="C-terminal effector domain of the bipartite response regulators"/>
    <property type="match status" value="1"/>
</dbReference>
<dbReference type="GO" id="GO:0000160">
    <property type="term" value="P:phosphorelay signal transduction system"/>
    <property type="evidence" value="ECO:0007669"/>
    <property type="project" value="InterPro"/>
</dbReference>
<dbReference type="InterPro" id="IPR016032">
    <property type="entry name" value="Sig_transdc_resp-reg_C-effctor"/>
</dbReference>
<evidence type="ECO:0000256" key="3">
    <source>
        <dbReference type="SAM" id="Phobius"/>
    </source>
</evidence>
<feature type="domain" description="OmpR/PhoB-type" evidence="4">
    <location>
        <begin position="236"/>
        <end position="338"/>
    </location>
</feature>
<evidence type="ECO:0000313" key="5">
    <source>
        <dbReference type="EMBL" id="EOA54745.1"/>
    </source>
</evidence>
<sequence>MAARFKSTIGLIILIVIGIIGIFYFLVPSAEEDIHMLAERVLQETIIEDYHVRSNTKSIYSRPGGRKIKNYQIETEKGIETFSFKDSIDEHRANQLVTQYLLAEYSPINPDTFMAIFNEKMKKNGITDSMGIIYRYKGQTQYSNNDSLSPRTAYCTTIQFLDARETVSVQAWVNYNIWTIIKYIPLLIIFYVVCVLGLGALLILIYTYYKNKKFNAKDNFIAAEVKASESEGEAAEGNIRLEDIILDTNKTKAYMGSKELDISKQAFQLLLLFQKGTEHFVSRDEIKKGLWTNEYETLGEMNLDRRVDSSINRLRKVLQDYPQYKIKRIRGAGYQLVVNSNLCKNGSVGQVDHYKIIVEKILNRLRNCFKCL</sequence>
<dbReference type="AlphaFoldDB" id="U6RE07"/>
<dbReference type="Proteomes" id="UP000017831">
    <property type="component" value="Unassembled WGS sequence"/>
</dbReference>
<dbReference type="STRING" id="1121098.HMPREF1534_02138"/>
<dbReference type="GeneID" id="60063912"/>
<evidence type="ECO:0000256" key="2">
    <source>
        <dbReference type="PROSITE-ProRule" id="PRU01091"/>
    </source>
</evidence>
<dbReference type="Pfam" id="PF00486">
    <property type="entry name" value="Trans_reg_C"/>
    <property type="match status" value="1"/>
</dbReference>
<dbReference type="GO" id="GO:0003677">
    <property type="term" value="F:DNA binding"/>
    <property type="evidence" value="ECO:0007669"/>
    <property type="project" value="UniProtKB-UniRule"/>
</dbReference>
<evidence type="ECO:0000259" key="4">
    <source>
        <dbReference type="PROSITE" id="PS51755"/>
    </source>
</evidence>
<dbReference type="Gene3D" id="1.10.10.10">
    <property type="entry name" value="Winged helix-like DNA-binding domain superfamily/Winged helix DNA-binding domain"/>
    <property type="match status" value="1"/>
</dbReference>
<feature type="transmembrane region" description="Helical" evidence="3">
    <location>
        <begin position="183"/>
        <end position="209"/>
    </location>
</feature>
<gene>
    <name evidence="5" type="ORF">HMPREF1534_02138</name>
</gene>
<dbReference type="CDD" id="cd00383">
    <property type="entry name" value="trans_reg_C"/>
    <property type="match status" value="1"/>
</dbReference>
<dbReference type="PATRIC" id="fig|1121098.3.peg.2173"/>
<keyword evidence="3" id="KW-1133">Transmembrane helix</keyword>
<feature type="DNA-binding region" description="OmpR/PhoB-type" evidence="2">
    <location>
        <begin position="236"/>
        <end position="338"/>
    </location>
</feature>
<dbReference type="GO" id="GO:0006355">
    <property type="term" value="P:regulation of DNA-templated transcription"/>
    <property type="evidence" value="ECO:0007669"/>
    <property type="project" value="InterPro"/>
</dbReference>
<dbReference type="eggNOG" id="COG3710">
    <property type="taxonomic scope" value="Bacteria"/>
</dbReference>
<evidence type="ECO:0000256" key="1">
    <source>
        <dbReference type="ARBA" id="ARBA00023125"/>
    </source>
</evidence>
<comment type="caution">
    <text evidence="5">The sequence shown here is derived from an EMBL/GenBank/DDBJ whole genome shotgun (WGS) entry which is preliminary data.</text>
</comment>
<name>U6RE07_9BACT</name>
<reference evidence="5 6" key="1">
    <citation type="submission" date="2013-04" db="EMBL/GenBank/DDBJ databases">
        <title>The Genome Sequence of Bacteroides massiliensis DSM 17679.</title>
        <authorList>
            <consortium name="The Broad Institute Genomics Platform"/>
            <person name="Earl A."/>
            <person name="Ward D."/>
            <person name="Feldgarden M."/>
            <person name="Gevers D."/>
            <person name="Martens E."/>
            <person name="Fenner L."/>
            <person name="Roux V."/>
            <person name="Mallet M.N."/>
            <person name="Raoult D."/>
            <person name="Walker B."/>
            <person name="Young S."/>
            <person name="Zeng Q."/>
            <person name="Gargeya S."/>
            <person name="Fitzgerald M."/>
            <person name="Haas B."/>
            <person name="Abouelleil A."/>
            <person name="Allen A.W."/>
            <person name="Alvarado L."/>
            <person name="Arachchi H.M."/>
            <person name="Berlin A.M."/>
            <person name="Chapman S.B."/>
            <person name="Gainer-Dewar J."/>
            <person name="Goldberg J."/>
            <person name="Griggs A."/>
            <person name="Gujja S."/>
            <person name="Hansen M."/>
            <person name="Howarth C."/>
            <person name="Imamovic A."/>
            <person name="Ireland A."/>
            <person name="Larimer J."/>
            <person name="McCowan C."/>
            <person name="Murphy C."/>
            <person name="Pearson M."/>
            <person name="Poon T.W."/>
            <person name="Priest M."/>
            <person name="Roberts A."/>
            <person name="Saif S."/>
            <person name="Shea T."/>
            <person name="Sisk P."/>
            <person name="Sykes S."/>
            <person name="Wortman J."/>
            <person name="Nusbaum C."/>
            <person name="Birren B."/>
        </authorList>
    </citation>
    <scope>NUCLEOTIDE SEQUENCE [LARGE SCALE GENOMIC DNA]</scope>
    <source>
        <strain evidence="6">B84634 / Timone 84634 / DSM 17679 / JCM 13223</strain>
    </source>
</reference>
<dbReference type="HOGENOM" id="CLU_072258_0_0_10"/>
<keyword evidence="1 2" id="KW-0238">DNA-binding</keyword>
<organism evidence="5 6">
    <name type="scientific">Phocaeicola massiliensis B84634 = Timone 84634 = DSM 17679 = JCM 13223</name>
    <dbReference type="NCBI Taxonomy" id="1121098"/>
    <lineage>
        <taxon>Bacteria</taxon>
        <taxon>Pseudomonadati</taxon>
        <taxon>Bacteroidota</taxon>
        <taxon>Bacteroidia</taxon>
        <taxon>Bacteroidales</taxon>
        <taxon>Bacteroidaceae</taxon>
        <taxon>Phocaeicola</taxon>
    </lineage>
</organism>
<feature type="transmembrane region" description="Helical" evidence="3">
    <location>
        <begin position="7"/>
        <end position="27"/>
    </location>
</feature>
<keyword evidence="3" id="KW-0812">Transmembrane</keyword>
<accession>U6RE07</accession>
<proteinExistence type="predicted"/>
<protein>
    <recommendedName>
        <fullName evidence="4">OmpR/PhoB-type domain-containing protein</fullName>
    </recommendedName>
</protein>